<reference evidence="2" key="1">
    <citation type="submission" date="2024-07" db="EMBL/GenBank/DDBJ databases">
        <title>Two chromosome-level genome assemblies of Korean endemic species Abeliophyllum distichum and Forsythia ovata (Oleaceae).</title>
        <authorList>
            <person name="Jang H."/>
        </authorList>
    </citation>
    <scope>NUCLEOTIDE SEQUENCE [LARGE SCALE GENOMIC DNA]</scope>
</reference>
<evidence type="ECO:0000313" key="1">
    <source>
        <dbReference type="EMBL" id="KAL2538130.1"/>
    </source>
</evidence>
<proteinExistence type="predicted"/>
<protein>
    <recommendedName>
        <fullName evidence="3">RNase H type-1 domain-containing protein</fullName>
    </recommendedName>
</protein>
<accession>A0ABD1VP21</accession>
<organism evidence="1 2">
    <name type="scientific">Forsythia ovata</name>
    <dbReference type="NCBI Taxonomy" id="205694"/>
    <lineage>
        <taxon>Eukaryota</taxon>
        <taxon>Viridiplantae</taxon>
        <taxon>Streptophyta</taxon>
        <taxon>Embryophyta</taxon>
        <taxon>Tracheophyta</taxon>
        <taxon>Spermatophyta</taxon>
        <taxon>Magnoliopsida</taxon>
        <taxon>eudicotyledons</taxon>
        <taxon>Gunneridae</taxon>
        <taxon>Pentapetalae</taxon>
        <taxon>asterids</taxon>
        <taxon>lamiids</taxon>
        <taxon>Lamiales</taxon>
        <taxon>Oleaceae</taxon>
        <taxon>Forsythieae</taxon>
        <taxon>Forsythia</taxon>
    </lineage>
</organism>
<comment type="caution">
    <text evidence="1">The sequence shown here is derived from an EMBL/GenBank/DDBJ whole genome shotgun (WGS) entry which is preliminary data.</text>
</comment>
<gene>
    <name evidence="1" type="ORF">Fot_19521</name>
</gene>
<keyword evidence="2" id="KW-1185">Reference proteome</keyword>
<dbReference type="EMBL" id="JBFOLJ010000005">
    <property type="protein sequence ID" value="KAL2538130.1"/>
    <property type="molecule type" value="Genomic_DNA"/>
</dbReference>
<dbReference type="AlphaFoldDB" id="A0ABD1VP21"/>
<name>A0ABD1VP21_9LAMI</name>
<evidence type="ECO:0008006" key="3">
    <source>
        <dbReference type="Google" id="ProtNLM"/>
    </source>
</evidence>
<evidence type="ECO:0000313" key="2">
    <source>
        <dbReference type="Proteomes" id="UP001604277"/>
    </source>
</evidence>
<sequence>MVLAAQSRILLVQPTLEDAEAIAATKGLIFSQFAGFQVQNVQFDSISLVQSLQADLSMAHPAILFNIVALLRYVGCGMCHFMPRTSKQKKNPALASMPKVVQTKISLKVKIPPPT</sequence>
<dbReference type="Proteomes" id="UP001604277">
    <property type="component" value="Unassembled WGS sequence"/>
</dbReference>